<protein>
    <submittedName>
        <fullName evidence="10">Two component transcriptional regulator, winged helix family</fullName>
    </submittedName>
</protein>
<name>A0AAQ1JU83_9BURK</name>
<dbReference type="SMART" id="SM00862">
    <property type="entry name" value="Trans_reg_C"/>
    <property type="match status" value="1"/>
</dbReference>
<proteinExistence type="predicted"/>
<dbReference type="PROSITE" id="PS50110">
    <property type="entry name" value="RESPONSE_REGULATORY"/>
    <property type="match status" value="1"/>
</dbReference>
<feature type="modified residue" description="4-aspartylphosphate" evidence="6">
    <location>
        <position position="52"/>
    </location>
</feature>
<feature type="DNA-binding region" description="OmpR/PhoB-type" evidence="7">
    <location>
        <begin position="127"/>
        <end position="225"/>
    </location>
</feature>
<evidence type="ECO:0000256" key="1">
    <source>
        <dbReference type="ARBA" id="ARBA00022553"/>
    </source>
</evidence>
<dbReference type="Pfam" id="PF00072">
    <property type="entry name" value="Response_reg"/>
    <property type="match status" value="1"/>
</dbReference>
<dbReference type="InterPro" id="IPR011006">
    <property type="entry name" value="CheY-like_superfamily"/>
</dbReference>
<dbReference type="EMBL" id="FNZM01000007">
    <property type="protein sequence ID" value="SEJ68870.1"/>
    <property type="molecule type" value="Genomic_DNA"/>
</dbReference>
<dbReference type="Gene3D" id="1.10.10.10">
    <property type="entry name" value="Winged helix-like DNA-binding domain superfamily/Winged helix DNA-binding domain"/>
    <property type="match status" value="1"/>
</dbReference>
<dbReference type="GO" id="GO:0005829">
    <property type="term" value="C:cytosol"/>
    <property type="evidence" value="ECO:0007669"/>
    <property type="project" value="TreeGrafter"/>
</dbReference>
<accession>A0AAQ1JU83</accession>
<feature type="domain" description="OmpR/PhoB-type" evidence="9">
    <location>
        <begin position="127"/>
        <end position="225"/>
    </location>
</feature>
<dbReference type="AlphaFoldDB" id="A0AAQ1JU83"/>
<feature type="domain" description="Response regulatory" evidence="8">
    <location>
        <begin position="3"/>
        <end position="118"/>
    </location>
</feature>
<reference evidence="10 11" key="1">
    <citation type="submission" date="2016-10" db="EMBL/GenBank/DDBJ databases">
        <authorList>
            <person name="Varghese N."/>
            <person name="Submissions S."/>
        </authorList>
    </citation>
    <scope>NUCLEOTIDE SEQUENCE [LARGE SCALE GENOMIC DNA]</scope>
    <source>
        <strain evidence="10 11">LMG 22274</strain>
    </source>
</reference>
<evidence type="ECO:0000256" key="7">
    <source>
        <dbReference type="PROSITE-ProRule" id="PRU01091"/>
    </source>
</evidence>
<organism evidence="10 11">
    <name type="scientific">Paraburkholderia tropica</name>
    <dbReference type="NCBI Taxonomy" id="92647"/>
    <lineage>
        <taxon>Bacteria</taxon>
        <taxon>Pseudomonadati</taxon>
        <taxon>Pseudomonadota</taxon>
        <taxon>Betaproteobacteria</taxon>
        <taxon>Burkholderiales</taxon>
        <taxon>Burkholderiaceae</taxon>
        <taxon>Paraburkholderia</taxon>
    </lineage>
</organism>
<evidence type="ECO:0000259" key="8">
    <source>
        <dbReference type="PROSITE" id="PS50110"/>
    </source>
</evidence>
<keyword evidence="1 6" id="KW-0597">Phosphoprotein</keyword>
<keyword evidence="4 7" id="KW-0238">DNA-binding</keyword>
<dbReference type="Pfam" id="PF00486">
    <property type="entry name" value="Trans_reg_C"/>
    <property type="match status" value="1"/>
</dbReference>
<dbReference type="SUPFAM" id="SSF52172">
    <property type="entry name" value="CheY-like"/>
    <property type="match status" value="1"/>
</dbReference>
<dbReference type="SMART" id="SM00448">
    <property type="entry name" value="REC"/>
    <property type="match status" value="1"/>
</dbReference>
<dbReference type="CDD" id="cd19935">
    <property type="entry name" value="REC_OmpR_CusR-like"/>
    <property type="match status" value="1"/>
</dbReference>
<evidence type="ECO:0000256" key="6">
    <source>
        <dbReference type="PROSITE-ProRule" id="PRU00169"/>
    </source>
</evidence>
<keyword evidence="3" id="KW-0805">Transcription regulation</keyword>
<dbReference type="GO" id="GO:0032993">
    <property type="term" value="C:protein-DNA complex"/>
    <property type="evidence" value="ECO:0007669"/>
    <property type="project" value="TreeGrafter"/>
</dbReference>
<evidence type="ECO:0000313" key="11">
    <source>
        <dbReference type="Proteomes" id="UP000183529"/>
    </source>
</evidence>
<keyword evidence="2" id="KW-0902">Two-component regulatory system</keyword>
<evidence type="ECO:0000313" key="10">
    <source>
        <dbReference type="EMBL" id="SEJ68870.1"/>
    </source>
</evidence>
<evidence type="ECO:0000256" key="2">
    <source>
        <dbReference type="ARBA" id="ARBA00023012"/>
    </source>
</evidence>
<dbReference type="RefSeq" id="WP_074983616.1">
    <property type="nucleotide sequence ID" value="NZ_CADFGN010000008.1"/>
</dbReference>
<dbReference type="GO" id="GO:0006355">
    <property type="term" value="P:regulation of DNA-templated transcription"/>
    <property type="evidence" value="ECO:0007669"/>
    <property type="project" value="InterPro"/>
</dbReference>
<evidence type="ECO:0000256" key="4">
    <source>
        <dbReference type="ARBA" id="ARBA00023125"/>
    </source>
</evidence>
<comment type="caution">
    <text evidence="10">The sequence shown here is derived from an EMBL/GenBank/DDBJ whole genome shotgun (WGS) entry which is preliminary data.</text>
</comment>
<dbReference type="PANTHER" id="PTHR48111:SF76">
    <property type="entry name" value="TWO-COMPONENT RESPONSE REGULATOR"/>
    <property type="match status" value="1"/>
</dbReference>
<gene>
    <name evidence="10" type="ORF">SAMN05216550_107187</name>
</gene>
<dbReference type="PANTHER" id="PTHR48111">
    <property type="entry name" value="REGULATOR OF RPOS"/>
    <property type="match status" value="1"/>
</dbReference>
<dbReference type="InterPro" id="IPR039420">
    <property type="entry name" value="WalR-like"/>
</dbReference>
<dbReference type="GO" id="GO:0000976">
    <property type="term" value="F:transcription cis-regulatory region binding"/>
    <property type="evidence" value="ECO:0007669"/>
    <property type="project" value="TreeGrafter"/>
</dbReference>
<dbReference type="PROSITE" id="PS51755">
    <property type="entry name" value="OMPR_PHOB"/>
    <property type="match status" value="1"/>
</dbReference>
<dbReference type="FunFam" id="1.10.10.10:FF:000005">
    <property type="entry name" value="Two-component system response regulator"/>
    <property type="match status" value="1"/>
</dbReference>
<dbReference type="CDD" id="cd00383">
    <property type="entry name" value="trans_reg_C"/>
    <property type="match status" value="1"/>
</dbReference>
<dbReference type="Proteomes" id="UP000183529">
    <property type="component" value="Unassembled WGS sequence"/>
</dbReference>
<evidence type="ECO:0000256" key="5">
    <source>
        <dbReference type="ARBA" id="ARBA00023163"/>
    </source>
</evidence>
<dbReference type="InterPro" id="IPR001867">
    <property type="entry name" value="OmpR/PhoB-type_DNA-bd"/>
</dbReference>
<dbReference type="InterPro" id="IPR001789">
    <property type="entry name" value="Sig_transdc_resp-reg_receiver"/>
</dbReference>
<evidence type="ECO:0000256" key="3">
    <source>
        <dbReference type="ARBA" id="ARBA00023015"/>
    </source>
</evidence>
<dbReference type="InterPro" id="IPR036388">
    <property type="entry name" value="WH-like_DNA-bd_sf"/>
</dbReference>
<evidence type="ECO:0000259" key="9">
    <source>
        <dbReference type="PROSITE" id="PS51755"/>
    </source>
</evidence>
<keyword evidence="5" id="KW-0804">Transcription</keyword>
<sequence length="227" mass="25095">MPTVLVVEDDAKTRHEIQVALEDAGYAVEIATTGADGLAQATSRQLDAIILDRMLPGGMEGLDVLGTLREAGSTTPVLILSALSTVDERVKGLRAGGDDYLVKPFEYIELTARLDSLVRRSQTASQEQAYRVGALNVDLVSRSVVYAGKEVELLPREYRILEYMIRREGQVISRTMLFEAVWNYRVGERTNVIDVHISRLRRKLDPTGSAPIIHTVRGSGYVLRAPD</sequence>
<dbReference type="Gene3D" id="6.10.250.690">
    <property type="match status" value="1"/>
</dbReference>
<dbReference type="Gene3D" id="3.40.50.2300">
    <property type="match status" value="1"/>
</dbReference>
<dbReference type="GO" id="GO:0000156">
    <property type="term" value="F:phosphorelay response regulator activity"/>
    <property type="evidence" value="ECO:0007669"/>
    <property type="project" value="TreeGrafter"/>
</dbReference>